<feature type="non-terminal residue" evidence="2">
    <location>
        <position position="492"/>
    </location>
</feature>
<evidence type="ECO:0000313" key="3">
    <source>
        <dbReference type="Proteomes" id="UP000815325"/>
    </source>
</evidence>
<name>A0ABQ7H937_DUNSA</name>
<accession>A0ABQ7H937</accession>
<keyword evidence="3" id="KW-1185">Reference proteome</keyword>
<dbReference type="Proteomes" id="UP000815325">
    <property type="component" value="Unassembled WGS sequence"/>
</dbReference>
<feature type="region of interest" description="Disordered" evidence="1">
    <location>
        <begin position="1"/>
        <end position="21"/>
    </location>
</feature>
<evidence type="ECO:0000313" key="2">
    <source>
        <dbReference type="EMBL" id="KAF5843367.1"/>
    </source>
</evidence>
<gene>
    <name evidence="2" type="ORF">DUNSADRAFT_17945</name>
</gene>
<proteinExistence type="predicted"/>
<feature type="compositionally biased region" description="Basic and acidic residues" evidence="1">
    <location>
        <begin position="1"/>
        <end position="17"/>
    </location>
</feature>
<organism evidence="2 3">
    <name type="scientific">Dunaliella salina</name>
    <name type="common">Green alga</name>
    <name type="synonym">Protococcus salinus</name>
    <dbReference type="NCBI Taxonomy" id="3046"/>
    <lineage>
        <taxon>Eukaryota</taxon>
        <taxon>Viridiplantae</taxon>
        <taxon>Chlorophyta</taxon>
        <taxon>core chlorophytes</taxon>
        <taxon>Chlorophyceae</taxon>
        <taxon>CS clade</taxon>
        <taxon>Chlamydomonadales</taxon>
        <taxon>Dunaliellaceae</taxon>
        <taxon>Dunaliella</taxon>
    </lineage>
</organism>
<comment type="caution">
    <text evidence="2">The sequence shown here is derived from an EMBL/GenBank/DDBJ whole genome shotgun (WGS) entry which is preliminary data.</text>
</comment>
<protein>
    <submittedName>
        <fullName evidence="2">Uncharacterized protein</fullName>
    </submittedName>
</protein>
<dbReference type="EMBL" id="MU069444">
    <property type="protein sequence ID" value="KAF5843367.1"/>
    <property type="molecule type" value="Genomic_DNA"/>
</dbReference>
<evidence type="ECO:0000256" key="1">
    <source>
        <dbReference type="SAM" id="MobiDB-lite"/>
    </source>
</evidence>
<sequence length="492" mass="52671">MPVPRKDGRKEGIDDWAKPSPGQCRVYPSTMGILLPRQGTPGQHPTTLSIHALVRLPAHAQLSGWSQEESALSGESPKKGLTGLACMSELRLVAYAFGRRLTTKAKEQKEQVVQYEQGPHLGKLALEPLAERLCKVDVTVPSDLASAQSTPCPLNLELWQHDSLLGDSCMLLVPASMPSVAAEIRSLPSGCDGNEDVEEFVADLGRWQRSHHQLMGAAKSAGLPVCKDALEGWEAGALLVRQAVVRGLPAVATLLVETLMALPHPTATPFMQLARAHRHSCSGSAAADGTAALGGLLHLALLSPCSTTMLWTVLDWGKRRGGEGDASTEGTDFAWDWGERNAAGDTPLRFVEQQPKGASVLQVLLEDPQQGPSVRAASQHECKGKEVLSSQAGGGTCMAAASNCPNTTHTTDTNTSVLLLGPNAGVRDKAQGASPKYSIAHVLAAYQGSKKHEEAEFREWVRVQSMPLSKLCFLFNVVHLCALLLRAVMHKQ</sequence>
<reference evidence="2" key="1">
    <citation type="submission" date="2017-08" db="EMBL/GenBank/DDBJ databases">
        <authorList>
            <person name="Polle J.E."/>
            <person name="Barry K."/>
            <person name="Cushman J."/>
            <person name="Schmutz J."/>
            <person name="Tran D."/>
            <person name="Hathwaick L.T."/>
            <person name="Yim W.C."/>
            <person name="Jenkins J."/>
            <person name="Mckie-Krisberg Z.M."/>
            <person name="Prochnik S."/>
            <person name="Lindquist E."/>
            <person name="Dockter R.B."/>
            <person name="Adam C."/>
            <person name="Molina H."/>
            <person name="Bunkerborg J."/>
            <person name="Jin E."/>
            <person name="Buchheim M."/>
            <person name="Magnuson J."/>
        </authorList>
    </citation>
    <scope>NUCLEOTIDE SEQUENCE</scope>
    <source>
        <strain evidence="2">CCAP 19/18</strain>
    </source>
</reference>